<protein>
    <recommendedName>
        <fullName evidence="4">Lipoprotein</fullName>
    </recommendedName>
</protein>
<organism evidence="2 3">
    <name type="scientific">Sporosarcina saromensis</name>
    <dbReference type="NCBI Taxonomy" id="359365"/>
    <lineage>
        <taxon>Bacteria</taxon>
        <taxon>Bacillati</taxon>
        <taxon>Bacillota</taxon>
        <taxon>Bacilli</taxon>
        <taxon>Bacillales</taxon>
        <taxon>Caryophanaceae</taxon>
        <taxon>Sporosarcina</taxon>
    </lineage>
</organism>
<gene>
    <name evidence="2" type="ORF">QT711_12155</name>
</gene>
<comment type="caution">
    <text evidence="2">The sequence shown here is derived from an EMBL/GenBank/DDBJ whole genome shotgun (WGS) entry which is preliminary data.</text>
</comment>
<evidence type="ECO:0000313" key="2">
    <source>
        <dbReference type="EMBL" id="MDW0113942.1"/>
    </source>
</evidence>
<dbReference type="EMBL" id="JAUBDI010000011">
    <property type="protein sequence ID" value="MDW0113942.1"/>
    <property type="molecule type" value="Genomic_DNA"/>
</dbReference>
<name>A0ABU4GC46_9BACL</name>
<accession>A0ABU4GC46</accession>
<feature type="chain" id="PRO_5045332281" description="Lipoprotein" evidence="1">
    <location>
        <begin position="26"/>
        <end position="235"/>
    </location>
</feature>
<proteinExistence type="predicted"/>
<dbReference type="RefSeq" id="WP_317944625.1">
    <property type="nucleotide sequence ID" value="NZ_JAUBDI010000011.1"/>
</dbReference>
<sequence>MKKRRMFFFGVILFVLTGCQPSAFGGESIIEWVDFIKLQGIEYNGIYSGVLADEHDIGEKIGTVNFRVADNVTNANYKIKDGDAAFHEKGTEIFQVKDQPHLIAVKDAHAINGYQVYFSRDDLDYQWHFKDMPIEKVKLIEIYQSVPAEKDTLIAKLTKSEDVNTFLQLLVESEENPNFQPNSEKGDPLFYEMVFYTEDPIAYKFTMQFDGNTYYWYPWDTSILSDEIQLFMNGN</sequence>
<feature type="signal peptide" evidence="1">
    <location>
        <begin position="1"/>
        <end position="25"/>
    </location>
</feature>
<keyword evidence="1" id="KW-0732">Signal</keyword>
<keyword evidence="3" id="KW-1185">Reference proteome</keyword>
<evidence type="ECO:0008006" key="4">
    <source>
        <dbReference type="Google" id="ProtNLM"/>
    </source>
</evidence>
<evidence type="ECO:0000313" key="3">
    <source>
        <dbReference type="Proteomes" id="UP001282284"/>
    </source>
</evidence>
<reference evidence="2 3" key="1">
    <citation type="submission" date="2023-06" db="EMBL/GenBank/DDBJ databases">
        <title>Sporosarcina sp. nov., isolated from Korean traditional fermented seafood 'Jeotgal'.</title>
        <authorList>
            <person name="Yang A.I."/>
            <person name="Shin N.-R."/>
        </authorList>
    </citation>
    <scope>NUCLEOTIDE SEQUENCE [LARGE SCALE GENOMIC DNA]</scope>
    <source>
        <strain evidence="2 3">KCTC13119</strain>
    </source>
</reference>
<dbReference type="Proteomes" id="UP001282284">
    <property type="component" value="Unassembled WGS sequence"/>
</dbReference>
<evidence type="ECO:0000256" key="1">
    <source>
        <dbReference type="SAM" id="SignalP"/>
    </source>
</evidence>
<dbReference type="PROSITE" id="PS51257">
    <property type="entry name" value="PROKAR_LIPOPROTEIN"/>
    <property type="match status" value="1"/>
</dbReference>